<dbReference type="Gene3D" id="3.20.20.370">
    <property type="entry name" value="Glycoside hydrolase/deacetylase"/>
    <property type="match status" value="1"/>
</dbReference>
<dbReference type="EMBL" id="JGDM01000015">
    <property type="protein sequence ID" value="EXZ45916.1"/>
    <property type="molecule type" value="Genomic_DNA"/>
</dbReference>
<dbReference type="PATRIC" id="fig|1339280.3.peg.725"/>
<dbReference type="Proteomes" id="UP000022272">
    <property type="component" value="Unassembled WGS sequence"/>
</dbReference>
<dbReference type="GO" id="GO:0005975">
    <property type="term" value="P:carbohydrate metabolic process"/>
    <property type="evidence" value="ECO:0007669"/>
    <property type="project" value="InterPro"/>
</dbReference>
<sequence>MYNVKLTVFVDAAYLYKLFSIKNNSIKAYKDYEITVDNIKWLVDKGHDIQLHIHPQWYYSSYKDSGWELDWEHYKLSDMDKDYAFEMFKKSKELLDSIIGYKTTLFRAGGYSIQEFEYVECFKQNGIIGDSSVLPGNKVRHKTHSYDYTNVSFDVYRFEDNIAKYTARGSYWEFPICSSKKVFITKYLRKKKKWMSRTEKNWGDGGNRPICGKMAKIKTMISSFSLFKHIHGTIDYQSYFWLEDIYQFSKKYKCMTIIGHPKNFSPSTVDFIEKFIKEKQSLGDKFITITQYIKQNNS</sequence>
<evidence type="ECO:0000313" key="1">
    <source>
        <dbReference type="EMBL" id="EXZ45916.1"/>
    </source>
</evidence>
<evidence type="ECO:0000313" key="2">
    <source>
        <dbReference type="Proteomes" id="UP000022272"/>
    </source>
</evidence>
<reference evidence="1 2" key="1">
    <citation type="submission" date="2014-02" db="EMBL/GenBank/DDBJ databases">
        <authorList>
            <person name="Sears C."/>
            <person name="Carroll K."/>
            <person name="Sack B.R."/>
            <person name="Qadri F."/>
            <person name="Myers L.L."/>
            <person name="Chung G.-T."/>
            <person name="Escheverria P."/>
            <person name="Fraser C.M."/>
            <person name="Sadzewicz L."/>
            <person name="Shefchek K.A."/>
            <person name="Tallon L."/>
            <person name="Das S.P."/>
            <person name="Daugherty S."/>
            <person name="Mongodin E.F."/>
        </authorList>
    </citation>
    <scope>NUCLEOTIDE SEQUENCE [LARGE SCALE GENOMIC DNA]</scope>
    <source>
        <strain evidence="1 2">2-F-2 #4</strain>
    </source>
</reference>
<dbReference type="AlphaFoldDB" id="A0A016BZD3"/>
<gene>
    <name evidence="1" type="ORF">M076_0750</name>
</gene>
<proteinExistence type="predicted"/>
<comment type="caution">
    <text evidence="1">The sequence shown here is derived from an EMBL/GenBank/DDBJ whole genome shotgun (WGS) entry which is preliminary data.</text>
</comment>
<name>A0A016BZD3_BACFG</name>
<accession>A0A016BZD3</accession>
<protein>
    <recommendedName>
        <fullName evidence="3">Polysaccharide deacetylase</fullName>
    </recommendedName>
</protein>
<dbReference type="InterPro" id="IPR011330">
    <property type="entry name" value="Glyco_hydro/deAcase_b/a-brl"/>
</dbReference>
<dbReference type="SUPFAM" id="SSF88713">
    <property type="entry name" value="Glycoside hydrolase/deacetylase"/>
    <property type="match status" value="1"/>
</dbReference>
<evidence type="ECO:0008006" key="3">
    <source>
        <dbReference type="Google" id="ProtNLM"/>
    </source>
</evidence>
<organism evidence="1 2">
    <name type="scientific">Bacteroides fragilis str. 2-F-2 #4</name>
    <dbReference type="NCBI Taxonomy" id="1339280"/>
    <lineage>
        <taxon>Bacteria</taxon>
        <taxon>Pseudomonadati</taxon>
        <taxon>Bacteroidota</taxon>
        <taxon>Bacteroidia</taxon>
        <taxon>Bacteroidales</taxon>
        <taxon>Bacteroidaceae</taxon>
        <taxon>Bacteroides</taxon>
    </lineage>
</organism>